<dbReference type="GO" id="GO:0016491">
    <property type="term" value="F:oxidoreductase activity"/>
    <property type="evidence" value="ECO:0007669"/>
    <property type="project" value="UniProtKB-KW"/>
</dbReference>
<dbReference type="InterPro" id="IPR036291">
    <property type="entry name" value="NAD(P)-bd_dom_sf"/>
</dbReference>
<evidence type="ECO:0000256" key="2">
    <source>
        <dbReference type="ARBA" id="ARBA00023002"/>
    </source>
</evidence>
<evidence type="ECO:0000313" key="3">
    <source>
        <dbReference type="EMBL" id="TQL87887.1"/>
    </source>
</evidence>
<dbReference type="Proteomes" id="UP000316096">
    <property type="component" value="Unassembled WGS sequence"/>
</dbReference>
<gene>
    <name evidence="3" type="ORF">FB559_8498</name>
</gene>
<dbReference type="PROSITE" id="PS00061">
    <property type="entry name" value="ADH_SHORT"/>
    <property type="match status" value="1"/>
</dbReference>
<dbReference type="FunFam" id="3.40.50.720:FF:000084">
    <property type="entry name" value="Short-chain dehydrogenase reductase"/>
    <property type="match status" value="1"/>
</dbReference>
<organism evidence="3 4">
    <name type="scientific">Actinoallomurus bryophytorum</name>
    <dbReference type="NCBI Taxonomy" id="1490222"/>
    <lineage>
        <taxon>Bacteria</taxon>
        <taxon>Bacillati</taxon>
        <taxon>Actinomycetota</taxon>
        <taxon>Actinomycetes</taxon>
        <taxon>Streptosporangiales</taxon>
        <taxon>Thermomonosporaceae</taxon>
        <taxon>Actinoallomurus</taxon>
    </lineage>
</organism>
<dbReference type="InterPro" id="IPR002347">
    <property type="entry name" value="SDR_fam"/>
</dbReference>
<dbReference type="InterPro" id="IPR020904">
    <property type="entry name" value="Sc_DH/Rdtase_CS"/>
</dbReference>
<dbReference type="SUPFAM" id="SSF51735">
    <property type="entry name" value="NAD(P)-binding Rossmann-fold domains"/>
    <property type="match status" value="1"/>
</dbReference>
<dbReference type="Gene3D" id="3.40.50.720">
    <property type="entry name" value="NAD(P)-binding Rossmann-like Domain"/>
    <property type="match status" value="1"/>
</dbReference>
<dbReference type="PRINTS" id="PR00080">
    <property type="entry name" value="SDRFAMILY"/>
</dbReference>
<name>A0A543BST9_9ACTN</name>
<dbReference type="OrthoDB" id="3571370at2"/>
<dbReference type="Pfam" id="PF13561">
    <property type="entry name" value="adh_short_C2"/>
    <property type="match status" value="1"/>
</dbReference>
<dbReference type="EMBL" id="VFOZ01000003">
    <property type="protein sequence ID" value="TQL87887.1"/>
    <property type="molecule type" value="Genomic_DNA"/>
</dbReference>
<keyword evidence="2" id="KW-0560">Oxidoreductase</keyword>
<comment type="similarity">
    <text evidence="1">Belongs to the short-chain dehydrogenases/reductases (SDR) family.</text>
</comment>
<dbReference type="AlphaFoldDB" id="A0A543BST9"/>
<reference evidence="3 4" key="1">
    <citation type="submission" date="2019-06" db="EMBL/GenBank/DDBJ databases">
        <title>Sequencing the genomes of 1000 actinobacteria strains.</title>
        <authorList>
            <person name="Klenk H.-P."/>
        </authorList>
    </citation>
    <scope>NUCLEOTIDE SEQUENCE [LARGE SCALE GENOMIC DNA]</scope>
    <source>
        <strain evidence="3 4">DSM 102200</strain>
    </source>
</reference>
<keyword evidence="4" id="KW-1185">Reference proteome</keyword>
<evidence type="ECO:0000256" key="1">
    <source>
        <dbReference type="ARBA" id="ARBA00006484"/>
    </source>
</evidence>
<accession>A0A543BST9</accession>
<dbReference type="RefSeq" id="WP_141963507.1">
    <property type="nucleotide sequence ID" value="NZ_VFOZ01000003.1"/>
</dbReference>
<proteinExistence type="inferred from homology"/>
<comment type="caution">
    <text evidence="3">The sequence shown here is derived from an EMBL/GenBank/DDBJ whole genome shotgun (WGS) entry which is preliminary data.</text>
</comment>
<dbReference type="PANTHER" id="PTHR43639">
    <property type="entry name" value="OXIDOREDUCTASE, SHORT-CHAIN DEHYDROGENASE/REDUCTASE FAMILY (AFU_ORTHOLOGUE AFUA_5G02870)"/>
    <property type="match status" value="1"/>
</dbReference>
<dbReference type="PANTHER" id="PTHR43639:SF1">
    <property type="entry name" value="SHORT-CHAIN DEHYDROGENASE_REDUCTASE FAMILY PROTEIN"/>
    <property type="match status" value="1"/>
</dbReference>
<protein>
    <submittedName>
        <fullName evidence="3">NAD(P)-dependent dehydrogenase (Short-subunit alcohol dehydrogenase family)</fullName>
    </submittedName>
</protein>
<sequence length="262" mass="26941">MAELTGKTALVTGASRGMGRGIAQRLAADGALVAVHYRGDSDAAEETVSTIEQAGGTAFPVRAELGLDGDVETVVTGLRAGLRGQPLDILVNNAACGNLDTLFAGAIGQVTPRQFDEVFAVNVKAPFFLIQALLPLMRDGGRVINISSLSARVAVPQQIAYAMTKGAVETMSRTLAKELGTRGITVNTVAPGATDTGINEFLHAPVIRAGMTAITALGRIGRPDDIADAVAFLASEDARWITANTLDASGGMFLGPPSAPVG</sequence>
<evidence type="ECO:0000313" key="4">
    <source>
        <dbReference type="Proteomes" id="UP000316096"/>
    </source>
</evidence>
<dbReference type="PRINTS" id="PR00081">
    <property type="entry name" value="GDHRDH"/>
</dbReference>